<dbReference type="PANTHER" id="PTHR10773:SF19">
    <property type="match status" value="1"/>
</dbReference>
<name>A0A9P0LZV2_ACAOB</name>
<sequence length="191" mass="22256">MYAVQHFEWLESITHKYLIAGHTQDEGDSAHSLIERQVKRTKRSGPIYIPDQYVTLIRSAKKSGQPYKVDELCHKDILHLKQLASDIEFNCYPKKNANGDTMKISEMKVLKITKDAPSTILYKTSYQQEEFQTTTLSRRNKNRDVKLKYAYSQKVGVTNKKKTGLLALFKRRNKPIPKNTCRSLKHYNNVY</sequence>
<gene>
    <name evidence="1" type="ORF">ACAOBT_LOCUS26630</name>
</gene>
<dbReference type="AlphaFoldDB" id="A0A9P0LZV2"/>
<accession>A0A9P0LZV2</accession>
<reference evidence="1" key="1">
    <citation type="submission" date="2022-03" db="EMBL/GenBank/DDBJ databases">
        <authorList>
            <person name="Sayadi A."/>
        </authorList>
    </citation>
    <scope>NUCLEOTIDE SEQUENCE</scope>
</reference>
<evidence type="ECO:0000313" key="2">
    <source>
        <dbReference type="Proteomes" id="UP001152888"/>
    </source>
</evidence>
<evidence type="ECO:0000313" key="1">
    <source>
        <dbReference type="EMBL" id="CAH2002140.1"/>
    </source>
</evidence>
<proteinExistence type="predicted"/>
<protein>
    <submittedName>
        <fullName evidence="1">Uncharacterized protein</fullName>
    </submittedName>
</protein>
<dbReference type="PANTHER" id="PTHR10773">
    <property type="entry name" value="DNA-DIRECTED RNA POLYMERASES I, II, AND III SUBUNIT RPABC2"/>
    <property type="match status" value="1"/>
</dbReference>
<comment type="caution">
    <text evidence="1">The sequence shown here is derived from an EMBL/GenBank/DDBJ whole genome shotgun (WGS) entry which is preliminary data.</text>
</comment>
<organism evidence="1 2">
    <name type="scientific">Acanthoscelides obtectus</name>
    <name type="common">Bean weevil</name>
    <name type="synonym">Bruchus obtectus</name>
    <dbReference type="NCBI Taxonomy" id="200917"/>
    <lineage>
        <taxon>Eukaryota</taxon>
        <taxon>Metazoa</taxon>
        <taxon>Ecdysozoa</taxon>
        <taxon>Arthropoda</taxon>
        <taxon>Hexapoda</taxon>
        <taxon>Insecta</taxon>
        <taxon>Pterygota</taxon>
        <taxon>Neoptera</taxon>
        <taxon>Endopterygota</taxon>
        <taxon>Coleoptera</taxon>
        <taxon>Polyphaga</taxon>
        <taxon>Cucujiformia</taxon>
        <taxon>Chrysomeloidea</taxon>
        <taxon>Chrysomelidae</taxon>
        <taxon>Bruchinae</taxon>
        <taxon>Bruchini</taxon>
        <taxon>Acanthoscelides</taxon>
    </lineage>
</organism>
<dbReference type="EMBL" id="CAKOFQ010007483">
    <property type="protein sequence ID" value="CAH2002140.1"/>
    <property type="molecule type" value="Genomic_DNA"/>
</dbReference>
<dbReference type="OrthoDB" id="6738595at2759"/>
<keyword evidence="2" id="KW-1185">Reference proteome</keyword>
<dbReference type="Proteomes" id="UP001152888">
    <property type="component" value="Unassembled WGS sequence"/>
</dbReference>